<reference evidence="2 3" key="1">
    <citation type="journal article" date="2024" name="G3 (Bethesda)">
        <title>Genome assembly of Hibiscus sabdariffa L. provides insights into metabolisms of medicinal natural products.</title>
        <authorList>
            <person name="Kim T."/>
        </authorList>
    </citation>
    <scope>NUCLEOTIDE SEQUENCE [LARGE SCALE GENOMIC DNA]</scope>
    <source>
        <strain evidence="2">TK-2024</strain>
        <tissue evidence="2">Old leaves</tissue>
    </source>
</reference>
<dbReference type="EMBL" id="JBBPBM010000024">
    <property type="protein sequence ID" value="KAK8543130.1"/>
    <property type="molecule type" value="Genomic_DNA"/>
</dbReference>
<gene>
    <name evidence="2" type="ORF">V6N12_015695</name>
</gene>
<sequence length="212" mass="24562">MASSEEDELPWKHLEGIEIIRGRQGSDIWEDDDLKTMERLRFTRWDELDRTTRADILRLVSATFCTEVSVRGVAAVFQCAWGLRSTINPSALCFKEDIYLNPSKHTTYDELSSIILYSAGTSTTIERPRGMDDVWFEVYMSYICASVLRLVTKSDESYLKAWEHITRSFNTCYRKDFPMFFKPDANCVRAIRDRIHANLILKCSVAISILYT</sequence>
<comment type="caution">
    <text evidence="2">The sequence shown here is derived from an EMBL/GenBank/DDBJ whole genome shotgun (WGS) entry which is preliminary data.</text>
</comment>
<accession>A0ABR2DNW8</accession>
<evidence type="ECO:0000256" key="1">
    <source>
        <dbReference type="ARBA" id="ARBA00004328"/>
    </source>
</evidence>
<name>A0ABR2DNW8_9ROSI</name>
<organism evidence="2 3">
    <name type="scientific">Hibiscus sabdariffa</name>
    <name type="common">roselle</name>
    <dbReference type="NCBI Taxonomy" id="183260"/>
    <lineage>
        <taxon>Eukaryota</taxon>
        <taxon>Viridiplantae</taxon>
        <taxon>Streptophyta</taxon>
        <taxon>Embryophyta</taxon>
        <taxon>Tracheophyta</taxon>
        <taxon>Spermatophyta</taxon>
        <taxon>Magnoliopsida</taxon>
        <taxon>eudicotyledons</taxon>
        <taxon>Gunneridae</taxon>
        <taxon>Pentapetalae</taxon>
        <taxon>rosids</taxon>
        <taxon>malvids</taxon>
        <taxon>Malvales</taxon>
        <taxon>Malvaceae</taxon>
        <taxon>Malvoideae</taxon>
        <taxon>Hibiscus</taxon>
    </lineage>
</organism>
<dbReference type="InterPro" id="IPR004902">
    <property type="entry name" value="Rhabdo_ncap_2"/>
</dbReference>
<proteinExistence type="predicted"/>
<dbReference type="Pfam" id="PF03216">
    <property type="entry name" value="Rhabdo_ncap_2"/>
    <property type="match status" value="1"/>
</dbReference>
<evidence type="ECO:0000313" key="2">
    <source>
        <dbReference type="EMBL" id="KAK8543130.1"/>
    </source>
</evidence>
<keyword evidence="3" id="KW-1185">Reference proteome</keyword>
<protein>
    <submittedName>
        <fullName evidence="2">Uncharacterized protein</fullName>
    </submittedName>
</protein>
<dbReference type="Proteomes" id="UP001472677">
    <property type="component" value="Unassembled WGS sequence"/>
</dbReference>
<evidence type="ECO:0000313" key="3">
    <source>
        <dbReference type="Proteomes" id="UP001472677"/>
    </source>
</evidence>
<comment type="subcellular location">
    <subcellularLocation>
        <location evidence="1">Virion</location>
    </subcellularLocation>
</comment>